<dbReference type="SUPFAM" id="SSF47413">
    <property type="entry name" value="lambda repressor-like DNA-binding domains"/>
    <property type="match status" value="1"/>
</dbReference>
<dbReference type="Pfam" id="PF01381">
    <property type="entry name" value="HTH_3"/>
    <property type="match status" value="1"/>
</dbReference>
<organism evidence="3 4">
    <name type="scientific">Draconibacterium aestuarii</name>
    <dbReference type="NCBI Taxonomy" id="2998507"/>
    <lineage>
        <taxon>Bacteria</taxon>
        <taxon>Pseudomonadati</taxon>
        <taxon>Bacteroidota</taxon>
        <taxon>Bacteroidia</taxon>
        <taxon>Marinilabiliales</taxon>
        <taxon>Prolixibacteraceae</taxon>
        <taxon>Draconibacterium</taxon>
    </lineage>
</organism>
<dbReference type="AlphaFoldDB" id="A0A9X3J6W1"/>
<evidence type="ECO:0000313" key="3">
    <source>
        <dbReference type="EMBL" id="MCY1721858.1"/>
    </source>
</evidence>
<dbReference type="GO" id="GO:0003677">
    <property type="term" value="F:DNA binding"/>
    <property type="evidence" value="ECO:0007669"/>
    <property type="project" value="InterPro"/>
</dbReference>
<dbReference type="Gene3D" id="1.10.260.40">
    <property type="entry name" value="lambda repressor-like DNA-binding domains"/>
    <property type="match status" value="1"/>
</dbReference>
<dbReference type="SMART" id="SM00530">
    <property type="entry name" value="HTH_XRE"/>
    <property type="match status" value="1"/>
</dbReference>
<keyword evidence="4" id="KW-1185">Reference proteome</keyword>
<evidence type="ECO:0000256" key="1">
    <source>
        <dbReference type="SAM" id="Coils"/>
    </source>
</evidence>
<protein>
    <submittedName>
        <fullName evidence="3">Helix-turn-helix transcriptional regulator</fullName>
    </submittedName>
</protein>
<proteinExistence type="predicted"/>
<feature type="coiled-coil region" evidence="1">
    <location>
        <begin position="81"/>
        <end position="116"/>
    </location>
</feature>
<dbReference type="Proteomes" id="UP001145087">
    <property type="component" value="Unassembled WGS sequence"/>
</dbReference>
<sequence length="181" mass="20750">MKNSEQVIKRGKELLNRRKSKGFSRKEMSNMIGISDTAIANIENGITENISIELGKKFAVALGVSFNELFEIEGGSHSSEITNLINENEELKKQISKLLEEQLKDKKQLIDALKTHNLLERFALGLWGNSEEVEFVKMKAKEIEDSNESLKFQIESRPFDVNDTESMMKFIAEHFIWTPKK</sequence>
<comment type="caution">
    <text evidence="3">The sequence shown here is derived from an EMBL/GenBank/DDBJ whole genome shotgun (WGS) entry which is preliminary data.</text>
</comment>
<feature type="domain" description="HTH cro/C1-type" evidence="2">
    <location>
        <begin position="14"/>
        <end position="69"/>
    </location>
</feature>
<accession>A0A9X3J6W1</accession>
<dbReference type="InterPro" id="IPR010982">
    <property type="entry name" value="Lambda_DNA-bd_dom_sf"/>
</dbReference>
<dbReference type="RefSeq" id="WP_343334187.1">
    <property type="nucleotide sequence ID" value="NZ_JAPOHD010000029.1"/>
</dbReference>
<dbReference type="EMBL" id="JAPOHD010000029">
    <property type="protein sequence ID" value="MCY1721858.1"/>
    <property type="molecule type" value="Genomic_DNA"/>
</dbReference>
<evidence type="ECO:0000313" key="4">
    <source>
        <dbReference type="Proteomes" id="UP001145087"/>
    </source>
</evidence>
<dbReference type="InterPro" id="IPR001387">
    <property type="entry name" value="Cro/C1-type_HTH"/>
</dbReference>
<keyword evidence="1" id="KW-0175">Coiled coil</keyword>
<evidence type="ECO:0000259" key="2">
    <source>
        <dbReference type="PROSITE" id="PS50943"/>
    </source>
</evidence>
<reference evidence="3" key="1">
    <citation type="submission" date="2022-11" db="EMBL/GenBank/DDBJ databases">
        <title>Marilongibacter aestuarii gen. nov., sp. nov., isolated from tidal flat sediment.</title>
        <authorList>
            <person name="Jiayan W."/>
        </authorList>
    </citation>
    <scope>NUCLEOTIDE SEQUENCE</scope>
    <source>
        <strain evidence="3">Z1-6</strain>
    </source>
</reference>
<dbReference type="CDD" id="cd00093">
    <property type="entry name" value="HTH_XRE"/>
    <property type="match status" value="1"/>
</dbReference>
<name>A0A9X3J6W1_9BACT</name>
<gene>
    <name evidence="3" type="ORF">OU798_16000</name>
</gene>
<dbReference type="PROSITE" id="PS50943">
    <property type="entry name" value="HTH_CROC1"/>
    <property type="match status" value="1"/>
</dbReference>